<proteinExistence type="inferred from homology"/>
<dbReference type="GO" id="GO:0022857">
    <property type="term" value="F:transmembrane transporter activity"/>
    <property type="evidence" value="ECO:0007669"/>
    <property type="project" value="InterPro"/>
</dbReference>
<dbReference type="InterPro" id="IPR051788">
    <property type="entry name" value="MFS_Transporter"/>
</dbReference>
<organism evidence="8">
    <name type="scientific">freshwater metagenome</name>
    <dbReference type="NCBI Taxonomy" id="449393"/>
    <lineage>
        <taxon>unclassified sequences</taxon>
        <taxon>metagenomes</taxon>
        <taxon>ecological metagenomes</taxon>
    </lineage>
</organism>
<dbReference type="Gene3D" id="1.20.1250.20">
    <property type="entry name" value="MFS general substrate transporter like domains"/>
    <property type="match status" value="2"/>
</dbReference>
<protein>
    <submittedName>
        <fullName evidence="8">Unannotated protein</fullName>
    </submittedName>
</protein>
<dbReference type="PANTHER" id="PTHR23514:SF3">
    <property type="entry name" value="BYPASS OF STOP CODON PROTEIN 6"/>
    <property type="match status" value="1"/>
</dbReference>
<feature type="transmembrane region" description="Helical" evidence="7">
    <location>
        <begin position="271"/>
        <end position="288"/>
    </location>
</feature>
<keyword evidence="4 7" id="KW-0812">Transmembrane</keyword>
<evidence type="ECO:0000256" key="5">
    <source>
        <dbReference type="ARBA" id="ARBA00022989"/>
    </source>
</evidence>
<feature type="transmembrane region" description="Helical" evidence="7">
    <location>
        <begin position="294"/>
        <end position="315"/>
    </location>
</feature>
<feature type="transmembrane region" description="Helical" evidence="7">
    <location>
        <begin position="206"/>
        <end position="230"/>
    </location>
</feature>
<evidence type="ECO:0000256" key="2">
    <source>
        <dbReference type="ARBA" id="ARBA00008335"/>
    </source>
</evidence>
<dbReference type="PANTHER" id="PTHR23514">
    <property type="entry name" value="BYPASS OF STOP CODON PROTEIN 6"/>
    <property type="match status" value="1"/>
</dbReference>
<sequence length="391" mass="41906">MPAKLDRDRFFWTIALQTVAVNFFLGGFGPALPLLRADQGTSLTIAGLHGTSMGIAAIAAGLSNPWLTHRFGRPNAGWIGLWIFSFGLIAISFLEPVQLTILAAFFTGFGTSTVINSFVTSLNSHYGARAPLAVAQANGIASIGYVLGTLTIGTIAQTAPHFWRISLLAALPLAFYLYFFRRDKTIEAHVPTEDGPQSGKLSKTFWITWFGFIATISSEFAIAFWAAALVRDRTDATAAISTIAIFALGTGMGLGRFYGGMVLHRLSLDRQLLLILVAQMLGFFGLWFSHNLAISLAMLLLIGLGISMQFALTSLRLISHSDGRPDLAIGKSSFAAGIAIGGAPFLLGVLGDLYGISRAYLMVPVLIMLAMTAVLVAPAKLEEEKSDTLQI</sequence>
<reference evidence="8" key="1">
    <citation type="submission" date="2020-05" db="EMBL/GenBank/DDBJ databases">
        <authorList>
            <person name="Chiriac C."/>
            <person name="Salcher M."/>
            <person name="Ghai R."/>
            <person name="Kavagutti S V."/>
        </authorList>
    </citation>
    <scope>NUCLEOTIDE SEQUENCE</scope>
</reference>
<gene>
    <name evidence="8" type="ORF">UFOPK1683_00302</name>
</gene>
<name>A0A6J6DST1_9ZZZZ</name>
<comment type="similarity">
    <text evidence="2">Belongs to the major facilitator superfamily.</text>
</comment>
<keyword evidence="6 7" id="KW-0472">Membrane</keyword>
<feature type="transmembrane region" description="Helical" evidence="7">
    <location>
        <begin position="100"/>
        <end position="120"/>
    </location>
</feature>
<dbReference type="GO" id="GO:0016020">
    <property type="term" value="C:membrane"/>
    <property type="evidence" value="ECO:0007669"/>
    <property type="project" value="TreeGrafter"/>
</dbReference>
<feature type="transmembrane region" description="Helical" evidence="7">
    <location>
        <begin position="132"/>
        <end position="156"/>
    </location>
</feature>
<feature type="transmembrane region" description="Helical" evidence="7">
    <location>
        <begin position="327"/>
        <end position="347"/>
    </location>
</feature>
<dbReference type="Pfam" id="PF07690">
    <property type="entry name" value="MFS_1"/>
    <property type="match status" value="1"/>
</dbReference>
<accession>A0A6J6DST1</accession>
<comment type="subcellular location">
    <subcellularLocation>
        <location evidence="1">Endomembrane system</location>
        <topology evidence="1">Multi-pass membrane protein</topology>
    </subcellularLocation>
</comment>
<evidence type="ECO:0000256" key="7">
    <source>
        <dbReference type="SAM" id="Phobius"/>
    </source>
</evidence>
<feature type="transmembrane region" description="Helical" evidence="7">
    <location>
        <begin position="236"/>
        <end position="259"/>
    </location>
</feature>
<dbReference type="EMBL" id="CAEZTL010000016">
    <property type="protein sequence ID" value="CAB4564128.1"/>
    <property type="molecule type" value="Genomic_DNA"/>
</dbReference>
<feature type="transmembrane region" description="Helical" evidence="7">
    <location>
        <begin position="12"/>
        <end position="31"/>
    </location>
</feature>
<evidence type="ECO:0000313" key="8">
    <source>
        <dbReference type="EMBL" id="CAB4564128.1"/>
    </source>
</evidence>
<feature type="transmembrane region" description="Helical" evidence="7">
    <location>
        <begin position="43"/>
        <end position="63"/>
    </location>
</feature>
<feature type="transmembrane region" description="Helical" evidence="7">
    <location>
        <begin position="162"/>
        <end position="180"/>
    </location>
</feature>
<dbReference type="InterPro" id="IPR036259">
    <property type="entry name" value="MFS_trans_sf"/>
</dbReference>
<evidence type="ECO:0000256" key="6">
    <source>
        <dbReference type="ARBA" id="ARBA00023136"/>
    </source>
</evidence>
<dbReference type="AlphaFoldDB" id="A0A6J6DST1"/>
<evidence type="ECO:0000256" key="4">
    <source>
        <dbReference type="ARBA" id="ARBA00022692"/>
    </source>
</evidence>
<feature type="transmembrane region" description="Helical" evidence="7">
    <location>
        <begin position="75"/>
        <end position="94"/>
    </location>
</feature>
<evidence type="ECO:0000256" key="1">
    <source>
        <dbReference type="ARBA" id="ARBA00004127"/>
    </source>
</evidence>
<dbReference type="GO" id="GO:0012505">
    <property type="term" value="C:endomembrane system"/>
    <property type="evidence" value="ECO:0007669"/>
    <property type="project" value="UniProtKB-SubCell"/>
</dbReference>
<keyword evidence="3" id="KW-0813">Transport</keyword>
<dbReference type="SUPFAM" id="SSF103473">
    <property type="entry name" value="MFS general substrate transporter"/>
    <property type="match status" value="1"/>
</dbReference>
<keyword evidence="5 7" id="KW-1133">Transmembrane helix</keyword>
<feature type="transmembrane region" description="Helical" evidence="7">
    <location>
        <begin position="359"/>
        <end position="377"/>
    </location>
</feature>
<dbReference type="InterPro" id="IPR011701">
    <property type="entry name" value="MFS"/>
</dbReference>
<evidence type="ECO:0000256" key="3">
    <source>
        <dbReference type="ARBA" id="ARBA00022448"/>
    </source>
</evidence>